<evidence type="ECO:0000256" key="4">
    <source>
        <dbReference type="ARBA" id="ARBA00022516"/>
    </source>
</evidence>
<gene>
    <name evidence="13" type="ORF">UFOPK2656_00805</name>
    <name evidence="14" type="ORF">UFOPK3099_02993</name>
    <name evidence="15" type="ORF">UFOPK3267_01465</name>
    <name evidence="16" type="ORF">UFOPK3651_00388</name>
    <name evidence="17" type="ORF">UFOPK3931_02038</name>
    <name evidence="12" type="ORF">UFOPK4189_00187</name>
</gene>
<dbReference type="EMBL" id="CAESGF010000001">
    <property type="protein sequence ID" value="CAB4362412.1"/>
    <property type="molecule type" value="Genomic_DNA"/>
</dbReference>
<dbReference type="EMBL" id="CAFAAV010000364">
    <property type="protein sequence ID" value="CAB4836075.1"/>
    <property type="molecule type" value="Genomic_DNA"/>
</dbReference>
<keyword evidence="3" id="KW-0963">Cytoplasm</keyword>
<dbReference type="Pfam" id="PF08541">
    <property type="entry name" value="ACP_syn_III_C"/>
    <property type="match status" value="1"/>
</dbReference>
<dbReference type="Pfam" id="PF08545">
    <property type="entry name" value="ACP_syn_III"/>
    <property type="match status" value="1"/>
</dbReference>
<evidence type="ECO:0000313" key="17">
    <source>
        <dbReference type="EMBL" id="CAB4999508.1"/>
    </source>
</evidence>
<feature type="domain" description="Beta-ketoacyl-[acyl-carrier-protein] synthase III C-terminal" evidence="10">
    <location>
        <begin position="225"/>
        <end position="313"/>
    </location>
</feature>
<evidence type="ECO:0000256" key="8">
    <source>
        <dbReference type="ARBA" id="ARBA00023160"/>
    </source>
</evidence>
<dbReference type="CDD" id="cd00830">
    <property type="entry name" value="KAS_III"/>
    <property type="match status" value="1"/>
</dbReference>
<evidence type="ECO:0000256" key="5">
    <source>
        <dbReference type="ARBA" id="ARBA00022679"/>
    </source>
</evidence>
<evidence type="ECO:0000313" key="13">
    <source>
        <dbReference type="EMBL" id="CAB4713171.1"/>
    </source>
</evidence>
<evidence type="ECO:0000313" key="12">
    <source>
        <dbReference type="EMBL" id="CAB4362412.1"/>
    </source>
</evidence>
<evidence type="ECO:0000256" key="3">
    <source>
        <dbReference type="ARBA" id="ARBA00022490"/>
    </source>
</evidence>
<comment type="pathway">
    <text evidence="1">Lipid metabolism.</text>
</comment>
<sequence length="324" mass="33660">MPAIPSGVRGAVITGWGTALPPKVLTNYDLETMLDTTHDWIVERSGIHQRHVGGTTAGLSVESGRKALDMAGIDPLSIDALVLATTTPDRCVPATSATVQQALGLKCGAFDVNAACSGFDYALVQAHGMIALGAKKVLCIGTDTLSRVTDWTDRNTAVLFADGSGAVVLEAVEGPGQLLGWDLDADGSAEKYLYAELGGCIQMEGKEVFRRAVRIMVDSASKSMNHAGVTADQIALVVPHQANIRIIEAACNRLGIPMERAAVVLQNTGNTSSASIPLALCDALDHGRVQPGDLVLLVGFGAGMTAASMILQWGGPGGDSKVLT</sequence>
<keyword evidence="9" id="KW-0012">Acyltransferase</keyword>
<dbReference type="GO" id="GO:0006633">
    <property type="term" value="P:fatty acid biosynthetic process"/>
    <property type="evidence" value="ECO:0007669"/>
    <property type="project" value="UniProtKB-KW"/>
</dbReference>
<keyword evidence="8" id="KW-0275">Fatty acid biosynthesis</keyword>
<dbReference type="SUPFAM" id="SSF53901">
    <property type="entry name" value="Thiolase-like"/>
    <property type="match status" value="1"/>
</dbReference>
<keyword evidence="6" id="KW-0276">Fatty acid metabolism</keyword>
<dbReference type="Gene3D" id="3.40.47.10">
    <property type="match status" value="1"/>
</dbReference>
<dbReference type="NCBIfam" id="TIGR00747">
    <property type="entry name" value="fabH"/>
    <property type="match status" value="1"/>
</dbReference>
<dbReference type="GO" id="GO:0004315">
    <property type="term" value="F:3-oxoacyl-[acyl-carrier-protein] synthase activity"/>
    <property type="evidence" value="ECO:0007669"/>
    <property type="project" value="InterPro"/>
</dbReference>
<dbReference type="InterPro" id="IPR013747">
    <property type="entry name" value="ACP_syn_III_C"/>
</dbReference>
<evidence type="ECO:0000256" key="6">
    <source>
        <dbReference type="ARBA" id="ARBA00022832"/>
    </source>
</evidence>
<feature type="domain" description="Beta-ketoacyl-[acyl-carrier-protein] synthase III N-terminal" evidence="11">
    <location>
        <begin position="110"/>
        <end position="187"/>
    </location>
</feature>
<dbReference type="EMBL" id="CAEZYF010000004">
    <property type="protein sequence ID" value="CAB4713171.1"/>
    <property type="molecule type" value="Genomic_DNA"/>
</dbReference>
<evidence type="ECO:0000313" key="16">
    <source>
        <dbReference type="EMBL" id="CAB4913803.1"/>
    </source>
</evidence>
<dbReference type="EMBL" id="CAFBMT010000002">
    <property type="protein sequence ID" value="CAB4913803.1"/>
    <property type="molecule type" value="Genomic_DNA"/>
</dbReference>
<dbReference type="EMBL" id="CAFBIY010000076">
    <property type="protein sequence ID" value="CAB4851286.1"/>
    <property type="molecule type" value="Genomic_DNA"/>
</dbReference>
<dbReference type="AlphaFoldDB" id="A0A6J6A2N8"/>
<keyword evidence="4" id="KW-0444">Lipid biosynthesis</keyword>
<evidence type="ECO:0000256" key="7">
    <source>
        <dbReference type="ARBA" id="ARBA00023098"/>
    </source>
</evidence>
<reference evidence="12" key="1">
    <citation type="submission" date="2020-05" db="EMBL/GenBank/DDBJ databases">
        <authorList>
            <person name="Chiriac C."/>
            <person name="Salcher M."/>
            <person name="Ghai R."/>
            <person name="Kavagutti S V."/>
        </authorList>
    </citation>
    <scope>NUCLEOTIDE SEQUENCE</scope>
</reference>
<accession>A0A6J6A2N8</accession>
<evidence type="ECO:0000313" key="14">
    <source>
        <dbReference type="EMBL" id="CAB4836075.1"/>
    </source>
</evidence>
<proteinExistence type="inferred from homology"/>
<keyword evidence="7" id="KW-0443">Lipid metabolism</keyword>
<dbReference type="InterPro" id="IPR004655">
    <property type="entry name" value="FabH"/>
</dbReference>
<evidence type="ECO:0000313" key="15">
    <source>
        <dbReference type="EMBL" id="CAB4851286.1"/>
    </source>
</evidence>
<comment type="similarity">
    <text evidence="2">Belongs to the thiolase-like superfamily. FabH family.</text>
</comment>
<organism evidence="12">
    <name type="scientific">freshwater metagenome</name>
    <dbReference type="NCBI Taxonomy" id="449393"/>
    <lineage>
        <taxon>unclassified sequences</taxon>
        <taxon>metagenomes</taxon>
        <taxon>ecological metagenomes</taxon>
    </lineage>
</organism>
<protein>
    <submittedName>
        <fullName evidence="12">Unannotated protein</fullName>
    </submittedName>
</protein>
<dbReference type="PANTHER" id="PTHR43091:SF2">
    <property type="entry name" value="BETA-KETOACYL-[ACYL-CARRIER-PROTEIN] SYNTHASE III 2"/>
    <property type="match status" value="1"/>
</dbReference>
<dbReference type="NCBIfam" id="NF006829">
    <property type="entry name" value="PRK09352.1"/>
    <property type="match status" value="1"/>
</dbReference>
<evidence type="ECO:0000256" key="1">
    <source>
        <dbReference type="ARBA" id="ARBA00005189"/>
    </source>
</evidence>
<dbReference type="HAMAP" id="MF_01815">
    <property type="entry name" value="FabH"/>
    <property type="match status" value="1"/>
</dbReference>
<dbReference type="InterPro" id="IPR016039">
    <property type="entry name" value="Thiolase-like"/>
</dbReference>
<evidence type="ECO:0000256" key="9">
    <source>
        <dbReference type="ARBA" id="ARBA00023315"/>
    </source>
</evidence>
<dbReference type="EMBL" id="CAFBOL010000060">
    <property type="protein sequence ID" value="CAB4999508.1"/>
    <property type="molecule type" value="Genomic_DNA"/>
</dbReference>
<name>A0A6J6A2N8_9ZZZZ</name>
<evidence type="ECO:0000259" key="10">
    <source>
        <dbReference type="Pfam" id="PF08541"/>
    </source>
</evidence>
<evidence type="ECO:0000259" key="11">
    <source>
        <dbReference type="Pfam" id="PF08545"/>
    </source>
</evidence>
<dbReference type="InterPro" id="IPR013751">
    <property type="entry name" value="ACP_syn_III_N"/>
</dbReference>
<dbReference type="PANTHER" id="PTHR43091">
    <property type="entry name" value="3-OXOACYL-[ACYL-CARRIER-PROTEIN] SYNTHASE"/>
    <property type="match status" value="1"/>
</dbReference>
<evidence type="ECO:0000256" key="2">
    <source>
        <dbReference type="ARBA" id="ARBA00008642"/>
    </source>
</evidence>
<keyword evidence="5" id="KW-0808">Transferase</keyword>